<feature type="compositionally biased region" description="Polar residues" evidence="1">
    <location>
        <begin position="78"/>
        <end position="89"/>
    </location>
</feature>
<feature type="transmembrane region" description="Helical" evidence="2">
    <location>
        <begin position="6"/>
        <end position="28"/>
    </location>
</feature>
<organism evidence="3 4">
    <name type="scientific">Globisporangium ultimum (strain ATCC 200006 / CBS 805.95 / DAOM BR144)</name>
    <name type="common">Pythium ultimum</name>
    <dbReference type="NCBI Taxonomy" id="431595"/>
    <lineage>
        <taxon>Eukaryota</taxon>
        <taxon>Sar</taxon>
        <taxon>Stramenopiles</taxon>
        <taxon>Oomycota</taxon>
        <taxon>Peronosporomycetes</taxon>
        <taxon>Pythiales</taxon>
        <taxon>Pythiaceae</taxon>
        <taxon>Globisporangium</taxon>
    </lineage>
</organism>
<evidence type="ECO:0000256" key="1">
    <source>
        <dbReference type="SAM" id="MobiDB-lite"/>
    </source>
</evidence>
<protein>
    <submittedName>
        <fullName evidence="3">Uncharacterized protein</fullName>
    </submittedName>
</protein>
<dbReference type="HOGENOM" id="CLU_1339877_0_0_1"/>
<feature type="region of interest" description="Disordered" evidence="1">
    <location>
        <begin position="104"/>
        <end position="126"/>
    </location>
</feature>
<evidence type="ECO:0000313" key="3">
    <source>
        <dbReference type="EnsemblProtists" id="PYU1_T011529"/>
    </source>
</evidence>
<feature type="compositionally biased region" description="Low complexity" evidence="1">
    <location>
        <begin position="61"/>
        <end position="74"/>
    </location>
</feature>
<reference evidence="4" key="2">
    <citation type="submission" date="2010-04" db="EMBL/GenBank/DDBJ databases">
        <authorList>
            <person name="Buell R."/>
            <person name="Hamilton J."/>
            <person name="Hostetler J."/>
        </authorList>
    </citation>
    <scope>NUCLEOTIDE SEQUENCE [LARGE SCALE GENOMIC DNA]</scope>
    <source>
        <strain evidence="4">DAOM:BR144</strain>
    </source>
</reference>
<dbReference type="InParanoid" id="K3X2T0"/>
<reference evidence="3" key="3">
    <citation type="submission" date="2015-02" db="UniProtKB">
        <authorList>
            <consortium name="EnsemblProtists"/>
        </authorList>
    </citation>
    <scope>IDENTIFICATION</scope>
    <source>
        <strain evidence="3">DAOM BR144</strain>
    </source>
</reference>
<dbReference type="VEuPathDB" id="FungiDB:PYU1_G011503"/>
<feature type="compositionally biased region" description="Polar residues" evidence="1">
    <location>
        <begin position="104"/>
        <end position="118"/>
    </location>
</feature>
<proteinExistence type="predicted"/>
<feature type="region of interest" description="Disordered" evidence="1">
    <location>
        <begin position="143"/>
        <end position="205"/>
    </location>
</feature>
<accession>K3X2T0</accession>
<evidence type="ECO:0000256" key="2">
    <source>
        <dbReference type="SAM" id="Phobius"/>
    </source>
</evidence>
<keyword evidence="2" id="KW-0812">Transmembrane</keyword>
<keyword evidence="2" id="KW-1133">Transmembrane helix</keyword>
<evidence type="ECO:0000313" key="4">
    <source>
        <dbReference type="Proteomes" id="UP000019132"/>
    </source>
</evidence>
<dbReference type="OMA" id="MEPKDNE"/>
<dbReference type="Proteomes" id="UP000019132">
    <property type="component" value="Unassembled WGS sequence"/>
</dbReference>
<name>K3X2T0_GLOUD</name>
<sequence>MSTGTVIGIVAGIIGGVAILAFVTMTMIRRKRDNDDDPLSPFELSMDKGYNGAQGYGGQNAAGNGYNNNARGNAPVENGQQLNTDTPPANSIAAGVAYSQFYDVQTSPGSGHNQQRRASSGYHEEAGASNATNLWMSAMEPKDNESYLSAKESQDDDSLHSGGRNSYDVGYHDDQSSQISGSSDLNSAKDFPDYEDESARGSYEL</sequence>
<keyword evidence="4" id="KW-1185">Reference proteome</keyword>
<dbReference type="eggNOG" id="ENOG502RUW0">
    <property type="taxonomic scope" value="Eukaryota"/>
</dbReference>
<feature type="region of interest" description="Disordered" evidence="1">
    <location>
        <begin position="50"/>
        <end position="90"/>
    </location>
</feature>
<reference evidence="4" key="1">
    <citation type="journal article" date="2010" name="Genome Biol.">
        <title>Genome sequence of the necrotrophic plant pathogen Pythium ultimum reveals original pathogenicity mechanisms and effector repertoire.</title>
        <authorList>
            <person name="Levesque C.A."/>
            <person name="Brouwer H."/>
            <person name="Cano L."/>
            <person name="Hamilton J.P."/>
            <person name="Holt C."/>
            <person name="Huitema E."/>
            <person name="Raffaele S."/>
            <person name="Robideau G.P."/>
            <person name="Thines M."/>
            <person name="Win J."/>
            <person name="Zerillo M.M."/>
            <person name="Beakes G.W."/>
            <person name="Boore J.L."/>
            <person name="Busam D."/>
            <person name="Dumas B."/>
            <person name="Ferriera S."/>
            <person name="Fuerstenberg S.I."/>
            <person name="Gachon C.M."/>
            <person name="Gaulin E."/>
            <person name="Govers F."/>
            <person name="Grenville-Briggs L."/>
            <person name="Horner N."/>
            <person name="Hostetler J."/>
            <person name="Jiang R.H."/>
            <person name="Johnson J."/>
            <person name="Krajaejun T."/>
            <person name="Lin H."/>
            <person name="Meijer H.J."/>
            <person name="Moore B."/>
            <person name="Morris P."/>
            <person name="Phuntmart V."/>
            <person name="Puiu D."/>
            <person name="Shetty J."/>
            <person name="Stajich J.E."/>
            <person name="Tripathy S."/>
            <person name="Wawra S."/>
            <person name="van West P."/>
            <person name="Whitty B.R."/>
            <person name="Coutinho P.M."/>
            <person name="Henrissat B."/>
            <person name="Martin F."/>
            <person name="Thomas P.D."/>
            <person name="Tyler B.M."/>
            <person name="De Vries R.P."/>
            <person name="Kamoun S."/>
            <person name="Yandell M."/>
            <person name="Tisserat N."/>
            <person name="Buell C.R."/>
        </authorList>
    </citation>
    <scope>NUCLEOTIDE SEQUENCE</scope>
    <source>
        <strain evidence="4">DAOM:BR144</strain>
    </source>
</reference>
<feature type="compositionally biased region" description="Low complexity" evidence="1">
    <location>
        <begin position="176"/>
        <end position="186"/>
    </location>
</feature>
<dbReference type="EMBL" id="GL376571">
    <property type="status" value="NOT_ANNOTATED_CDS"/>
    <property type="molecule type" value="Genomic_DNA"/>
</dbReference>
<dbReference type="STRING" id="431595.K3X2T0"/>
<dbReference type="AlphaFoldDB" id="K3X2T0"/>
<keyword evidence="2" id="KW-0472">Membrane</keyword>
<dbReference type="EnsemblProtists" id="PYU1_T011529">
    <property type="protein sequence ID" value="PYU1_T011529"/>
    <property type="gene ID" value="PYU1_G011503"/>
</dbReference>